<feature type="binding site" evidence="12">
    <location>
        <position position="370"/>
    </location>
    <ligand>
        <name>(2R)-2-phosphoglycerate</name>
        <dbReference type="ChEBI" id="CHEBI:58289"/>
    </ligand>
</feature>
<dbReference type="NCBIfam" id="TIGR01060">
    <property type="entry name" value="eno"/>
    <property type="match status" value="1"/>
</dbReference>
<evidence type="ECO:0000256" key="12">
    <source>
        <dbReference type="HAMAP-Rule" id="MF_00318"/>
    </source>
</evidence>
<dbReference type="GO" id="GO:0006096">
    <property type="term" value="P:glycolytic process"/>
    <property type="evidence" value="ECO:0007669"/>
    <property type="project" value="UniProtKB-UniRule"/>
</dbReference>
<evidence type="ECO:0000256" key="4">
    <source>
        <dbReference type="ARBA" id="ARBA00017068"/>
    </source>
</evidence>
<comment type="subcellular location">
    <subcellularLocation>
        <location evidence="12">Cytoplasm</location>
    </subcellularLocation>
    <subcellularLocation>
        <location evidence="12">Secreted</location>
    </subcellularLocation>
    <subcellularLocation>
        <location evidence="12">Cell surface</location>
    </subcellularLocation>
    <text evidence="12">Fractions of enolase are present in both the cytoplasm and on the cell surface.</text>
</comment>
<reference evidence="18" key="2">
    <citation type="submission" date="2021-04" db="EMBL/GenBank/DDBJ databases">
        <authorList>
            <person name="Gilroy R."/>
        </authorList>
    </citation>
    <scope>NUCLEOTIDE SEQUENCE</scope>
    <source>
        <strain evidence="18">CHK196-7946</strain>
    </source>
</reference>
<dbReference type="Gene3D" id="3.30.390.10">
    <property type="entry name" value="Enolase-like, N-terminal domain"/>
    <property type="match status" value="1"/>
</dbReference>
<feature type="domain" description="Enolase N-terminal" evidence="17">
    <location>
        <begin position="6"/>
        <end position="136"/>
    </location>
</feature>
<evidence type="ECO:0000256" key="9">
    <source>
        <dbReference type="ARBA" id="ARBA00023152"/>
    </source>
</evidence>
<dbReference type="Pfam" id="PF03952">
    <property type="entry name" value="Enolase_N"/>
    <property type="match status" value="1"/>
</dbReference>
<comment type="catalytic activity">
    <reaction evidence="11">
        <text>(2R)-2-phosphoglycerate = phosphoenolpyruvate + H2O</text>
        <dbReference type="Rhea" id="RHEA:10164"/>
        <dbReference type="ChEBI" id="CHEBI:15377"/>
        <dbReference type="ChEBI" id="CHEBI:58289"/>
        <dbReference type="ChEBI" id="CHEBI:58702"/>
        <dbReference type="EC" id="4.2.1.11"/>
    </reaction>
    <physiologicalReaction direction="left-to-right" evidence="11">
        <dbReference type="Rhea" id="RHEA:10165"/>
    </physiologicalReaction>
</comment>
<dbReference type="GO" id="GO:0004634">
    <property type="term" value="F:phosphopyruvate hydratase activity"/>
    <property type="evidence" value="ECO:0007669"/>
    <property type="project" value="UniProtKB-UniRule"/>
</dbReference>
<feature type="binding site" evidence="14">
    <location>
        <position position="157"/>
    </location>
    <ligand>
        <name>substrate</name>
    </ligand>
</feature>
<dbReference type="InterPro" id="IPR029017">
    <property type="entry name" value="Enolase-like_N"/>
</dbReference>
<dbReference type="HAMAP" id="MF_00318">
    <property type="entry name" value="Enolase"/>
    <property type="match status" value="1"/>
</dbReference>
<dbReference type="SUPFAM" id="SSF54826">
    <property type="entry name" value="Enolase N-terminal domain-like"/>
    <property type="match status" value="1"/>
</dbReference>
<dbReference type="CDD" id="cd03313">
    <property type="entry name" value="enolase"/>
    <property type="match status" value="1"/>
</dbReference>
<feature type="binding site" evidence="12 15">
    <location>
        <position position="316"/>
    </location>
    <ligand>
        <name>Mg(2+)</name>
        <dbReference type="ChEBI" id="CHEBI:18420"/>
    </ligand>
</feature>
<evidence type="ECO:0000256" key="13">
    <source>
        <dbReference type="PIRSR" id="PIRSR001400-1"/>
    </source>
</evidence>
<evidence type="ECO:0000313" key="18">
    <source>
        <dbReference type="EMBL" id="HJC75512.1"/>
    </source>
</evidence>
<feature type="active site" description="Proton acceptor" evidence="12 13">
    <location>
        <position position="341"/>
    </location>
</feature>
<dbReference type="EC" id="4.2.1.11" evidence="3 12"/>
<sequence length="431" mass="46789">MDYLEIEKVTGRQIIDSRGNPTVEAEVYLADGTVARGAAPSGASTGEFEALELRDKDKNRFGGKGVTKAVENINTVINDTLKGMDAGDIYAADRAMIRADGTKDKSKLGANAILAVSIACARAAAVSLDIPLYRFLGGVNGNRLPVPMMNILNGGAHAANTVDVQEFMIMPAGAESFAEGLRWCTEVFHALQALLKDQGLATSVGDEGGFAPDLADDEEAIEYILEAVRRAGYEPGRDFVLAIDAASSEWKGRKKGEYILPKCGKEFTSAQLVEHWKTLVEKYPIYSIEDGLDEEDWEGWQILTKELGDRVQLVGDDLFVTNTERLKKGIDMRCGNSILIKLNQIGSVSETLEAIKMAHKAGYTAISSHRSGETEDTTIADLAVALNTCQIKTGAPSRSERVAKYNQLLRIEEDLGEGAVYPGFEAFNIKR</sequence>
<keyword evidence="6 12" id="KW-0964">Secreted</keyword>
<feature type="binding site" evidence="14">
    <location>
        <position position="316"/>
    </location>
    <ligand>
        <name>substrate</name>
    </ligand>
</feature>
<evidence type="ECO:0000256" key="3">
    <source>
        <dbReference type="ARBA" id="ARBA00012058"/>
    </source>
</evidence>
<evidence type="ECO:0000259" key="17">
    <source>
        <dbReference type="SMART" id="SM01193"/>
    </source>
</evidence>
<dbReference type="PANTHER" id="PTHR11902:SF1">
    <property type="entry name" value="ENOLASE"/>
    <property type="match status" value="1"/>
</dbReference>
<comment type="cofactor">
    <cofactor evidence="12">
        <name>Mg(2+)</name>
        <dbReference type="ChEBI" id="CHEBI:18420"/>
    </cofactor>
    <text evidence="12">Binds a second Mg(2+) ion via substrate during catalysis.</text>
</comment>
<accession>A0A9D2QCJ2</accession>
<dbReference type="GO" id="GO:0000015">
    <property type="term" value="C:phosphopyruvate hydratase complex"/>
    <property type="evidence" value="ECO:0007669"/>
    <property type="project" value="InterPro"/>
</dbReference>
<dbReference type="InterPro" id="IPR020809">
    <property type="entry name" value="Enolase_CS"/>
</dbReference>
<dbReference type="PIRSF" id="PIRSF001400">
    <property type="entry name" value="Enolase"/>
    <property type="match status" value="1"/>
</dbReference>
<dbReference type="EMBL" id="DWVY01000056">
    <property type="protein sequence ID" value="HJC75512.1"/>
    <property type="molecule type" value="Genomic_DNA"/>
</dbReference>
<protein>
    <recommendedName>
        <fullName evidence="4 12">Enolase</fullName>
        <ecNumber evidence="3 12">4.2.1.11</ecNumber>
    </recommendedName>
    <alternativeName>
        <fullName evidence="12">2-phospho-D-glycerate hydro-lyase</fullName>
    </alternativeName>
    <alternativeName>
        <fullName evidence="12">2-phosphoglycerate dehydratase</fullName>
    </alternativeName>
</protein>
<dbReference type="SFLD" id="SFLDG00178">
    <property type="entry name" value="enolase"/>
    <property type="match status" value="1"/>
</dbReference>
<evidence type="ECO:0000313" key="19">
    <source>
        <dbReference type="Proteomes" id="UP000823902"/>
    </source>
</evidence>
<evidence type="ECO:0000256" key="14">
    <source>
        <dbReference type="PIRSR" id="PIRSR001400-2"/>
    </source>
</evidence>
<dbReference type="Pfam" id="PF00113">
    <property type="entry name" value="Enolase_C"/>
    <property type="match status" value="1"/>
</dbReference>
<evidence type="ECO:0000256" key="1">
    <source>
        <dbReference type="ARBA" id="ARBA00005031"/>
    </source>
</evidence>
<keyword evidence="5 12" id="KW-0963">Cytoplasm</keyword>
<dbReference type="PROSITE" id="PS00164">
    <property type="entry name" value="ENOLASE"/>
    <property type="match status" value="1"/>
</dbReference>
<evidence type="ECO:0000256" key="11">
    <source>
        <dbReference type="ARBA" id="ARBA00048951"/>
    </source>
</evidence>
<comment type="caution">
    <text evidence="18">The sequence shown here is derived from an EMBL/GenBank/DDBJ whole genome shotgun (WGS) entry which is preliminary data.</text>
</comment>
<keyword evidence="10 12" id="KW-0456">Lyase</keyword>
<feature type="domain" description="Enolase C-terminal TIM barrel" evidence="16">
    <location>
        <begin position="141"/>
        <end position="429"/>
    </location>
</feature>
<feature type="active site" description="Proton donor" evidence="12 13">
    <location>
        <position position="207"/>
    </location>
</feature>
<dbReference type="GO" id="GO:0009986">
    <property type="term" value="C:cell surface"/>
    <property type="evidence" value="ECO:0007669"/>
    <property type="project" value="UniProtKB-SubCell"/>
</dbReference>
<reference evidence="18" key="1">
    <citation type="journal article" date="2021" name="PeerJ">
        <title>Extensive microbial diversity within the chicken gut microbiome revealed by metagenomics and culture.</title>
        <authorList>
            <person name="Gilroy R."/>
            <person name="Ravi A."/>
            <person name="Getino M."/>
            <person name="Pursley I."/>
            <person name="Horton D.L."/>
            <person name="Alikhan N.F."/>
            <person name="Baker D."/>
            <person name="Gharbi K."/>
            <person name="Hall N."/>
            <person name="Watson M."/>
            <person name="Adriaenssens E.M."/>
            <person name="Foster-Nyarko E."/>
            <person name="Jarju S."/>
            <person name="Secka A."/>
            <person name="Antonio M."/>
            <person name="Oren A."/>
            <person name="Chaudhuri R.R."/>
            <person name="La Ragione R."/>
            <person name="Hildebrand F."/>
            <person name="Pallen M.J."/>
        </authorList>
    </citation>
    <scope>NUCLEOTIDE SEQUENCE</scope>
    <source>
        <strain evidence="18">CHK196-7946</strain>
    </source>
</reference>
<gene>
    <name evidence="12 18" type="primary">eno</name>
    <name evidence="18" type="ORF">H9697_11325</name>
</gene>
<feature type="binding site" evidence="12">
    <location>
        <position position="392"/>
    </location>
    <ligand>
        <name>(2R)-2-phosphoglycerate</name>
        <dbReference type="ChEBI" id="CHEBI:58289"/>
    </ligand>
</feature>
<dbReference type="FunFam" id="3.20.20.120:FF:000001">
    <property type="entry name" value="Enolase"/>
    <property type="match status" value="1"/>
</dbReference>
<organism evidence="18 19">
    <name type="scientific">Candidatus Mediterraneibacter faecavium</name>
    <dbReference type="NCBI Taxonomy" id="2838668"/>
    <lineage>
        <taxon>Bacteria</taxon>
        <taxon>Bacillati</taxon>
        <taxon>Bacillota</taxon>
        <taxon>Clostridia</taxon>
        <taxon>Lachnospirales</taxon>
        <taxon>Lachnospiraceae</taxon>
        <taxon>Mediterraneibacter</taxon>
    </lineage>
</organism>
<dbReference type="SFLD" id="SFLDF00002">
    <property type="entry name" value="enolase"/>
    <property type="match status" value="1"/>
</dbReference>
<dbReference type="Gene3D" id="3.20.20.120">
    <property type="entry name" value="Enolase-like C-terminal domain"/>
    <property type="match status" value="1"/>
</dbReference>
<name>A0A9D2QCJ2_9FIRM</name>
<feature type="binding site" evidence="12 15">
    <location>
        <position position="289"/>
    </location>
    <ligand>
        <name>Mg(2+)</name>
        <dbReference type="ChEBI" id="CHEBI:18420"/>
    </ligand>
</feature>
<feature type="binding site" evidence="14">
    <location>
        <position position="166"/>
    </location>
    <ligand>
        <name>substrate</name>
    </ligand>
</feature>
<dbReference type="SMART" id="SM01193">
    <property type="entry name" value="Enolase_N"/>
    <property type="match status" value="1"/>
</dbReference>
<feature type="binding site" evidence="14">
    <location>
        <begin position="368"/>
        <end position="371"/>
    </location>
    <ligand>
        <name>substrate</name>
    </ligand>
</feature>
<dbReference type="InterPro" id="IPR020810">
    <property type="entry name" value="Enolase_C"/>
</dbReference>
<dbReference type="AlphaFoldDB" id="A0A9D2QCJ2"/>
<feature type="binding site" evidence="14">
    <location>
        <position position="289"/>
    </location>
    <ligand>
        <name>substrate</name>
    </ligand>
</feature>
<feature type="binding site" evidence="12">
    <location>
        <position position="165"/>
    </location>
    <ligand>
        <name>(2R)-2-phosphoglycerate</name>
        <dbReference type="ChEBI" id="CHEBI:58289"/>
    </ligand>
</feature>
<evidence type="ECO:0000256" key="8">
    <source>
        <dbReference type="ARBA" id="ARBA00022842"/>
    </source>
</evidence>
<feature type="binding site" evidence="12">
    <location>
        <position position="341"/>
    </location>
    <ligand>
        <name>(2R)-2-phosphoglycerate</name>
        <dbReference type="ChEBI" id="CHEBI:58289"/>
    </ligand>
</feature>
<evidence type="ECO:0000256" key="7">
    <source>
        <dbReference type="ARBA" id="ARBA00022723"/>
    </source>
</evidence>
<comment type="cofactor">
    <cofactor evidence="15">
        <name>Mg(2+)</name>
        <dbReference type="ChEBI" id="CHEBI:18420"/>
    </cofactor>
    <text evidence="15">Mg(2+) is required for catalysis and for stabilizing the dimer.</text>
</comment>
<feature type="binding site" evidence="14">
    <location>
        <position position="392"/>
    </location>
    <ligand>
        <name>substrate</name>
    </ligand>
</feature>
<keyword evidence="8 12" id="KW-0460">Magnesium</keyword>
<dbReference type="InterPro" id="IPR036849">
    <property type="entry name" value="Enolase-like_C_sf"/>
</dbReference>
<dbReference type="InterPro" id="IPR000941">
    <property type="entry name" value="Enolase"/>
</dbReference>
<evidence type="ECO:0000256" key="10">
    <source>
        <dbReference type="ARBA" id="ARBA00023239"/>
    </source>
</evidence>
<dbReference type="PRINTS" id="PR00148">
    <property type="entry name" value="ENOLASE"/>
</dbReference>
<evidence type="ECO:0000256" key="2">
    <source>
        <dbReference type="ARBA" id="ARBA00009604"/>
    </source>
</evidence>
<dbReference type="SMART" id="SM01192">
    <property type="entry name" value="Enolase_C"/>
    <property type="match status" value="1"/>
</dbReference>
<dbReference type="InterPro" id="IPR020811">
    <property type="entry name" value="Enolase_N"/>
</dbReference>
<evidence type="ECO:0000256" key="6">
    <source>
        <dbReference type="ARBA" id="ARBA00022525"/>
    </source>
</evidence>
<dbReference type="GO" id="GO:0005576">
    <property type="term" value="C:extracellular region"/>
    <property type="evidence" value="ECO:0007669"/>
    <property type="project" value="UniProtKB-SubCell"/>
</dbReference>
<dbReference type="PANTHER" id="PTHR11902">
    <property type="entry name" value="ENOLASE"/>
    <property type="match status" value="1"/>
</dbReference>
<evidence type="ECO:0000256" key="15">
    <source>
        <dbReference type="PIRSR" id="PIRSR001400-3"/>
    </source>
</evidence>
<dbReference type="GO" id="GO:0000287">
    <property type="term" value="F:magnesium ion binding"/>
    <property type="evidence" value="ECO:0007669"/>
    <property type="project" value="UniProtKB-UniRule"/>
</dbReference>
<proteinExistence type="inferred from homology"/>
<evidence type="ECO:0000259" key="16">
    <source>
        <dbReference type="SMART" id="SM01192"/>
    </source>
</evidence>
<dbReference type="SUPFAM" id="SSF51604">
    <property type="entry name" value="Enolase C-terminal domain-like"/>
    <property type="match status" value="1"/>
</dbReference>
<comment type="similarity">
    <text evidence="2 12">Belongs to the enolase family.</text>
</comment>
<keyword evidence="9 12" id="KW-0324">Glycolysis</keyword>
<comment type="pathway">
    <text evidence="1 12">Carbohydrate degradation; glycolysis; pyruvate from D-glyceraldehyde 3-phosphate: step 4/5.</text>
</comment>
<dbReference type="SFLD" id="SFLDS00001">
    <property type="entry name" value="Enolase"/>
    <property type="match status" value="1"/>
</dbReference>
<feature type="binding site" evidence="12 15">
    <location>
        <position position="244"/>
    </location>
    <ligand>
        <name>Mg(2+)</name>
        <dbReference type="ChEBI" id="CHEBI:18420"/>
    </ligand>
</feature>
<dbReference type="Proteomes" id="UP000823902">
    <property type="component" value="Unassembled WGS sequence"/>
</dbReference>
<evidence type="ECO:0000256" key="5">
    <source>
        <dbReference type="ARBA" id="ARBA00022490"/>
    </source>
</evidence>
<feature type="binding site" evidence="12">
    <location>
        <position position="371"/>
    </location>
    <ligand>
        <name>(2R)-2-phosphoglycerate</name>
        <dbReference type="ChEBI" id="CHEBI:58289"/>
    </ligand>
</feature>
<comment type="function">
    <text evidence="12">Catalyzes the reversible conversion of 2-phosphoglycerate (2-PG) into phosphoenolpyruvate (PEP). It is essential for the degradation of carbohydrates via glycolysis.</text>
</comment>
<keyword evidence="7 12" id="KW-0479">Metal-binding</keyword>